<keyword evidence="2" id="KW-0812">Transmembrane</keyword>
<keyword evidence="2" id="KW-0472">Membrane</keyword>
<organism evidence="3 4">
    <name type="scientific">Sphaerisporangium dianthi</name>
    <dbReference type="NCBI Taxonomy" id="1436120"/>
    <lineage>
        <taxon>Bacteria</taxon>
        <taxon>Bacillati</taxon>
        <taxon>Actinomycetota</taxon>
        <taxon>Actinomycetes</taxon>
        <taxon>Streptosporangiales</taxon>
        <taxon>Streptosporangiaceae</taxon>
        <taxon>Sphaerisporangium</taxon>
    </lineage>
</organism>
<feature type="transmembrane region" description="Helical" evidence="2">
    <location>
        <begin position="32"/>
        <end position="50"/>
    </location>
</feature>
<evidence type="ECO:0000313" key="3">
    <source>
        <dbReference type="EMBL" id="MFC4530794.1"/>
    </source>
</evidence>
<feature type="transmembrane region" description="Helical" evidence="2">
    <location>
        <begin position="70"/>
        <end position="88"/>
    </location>
</feature>
<keyword evidence="4" id="KW-1185">Reference proteome</keyword>
<proteinExistence type="predicted"/>
<evidence type="ECO:0000313" key="4">
    <source>
        <dbReference type="Proteomes" id="UP001596004"/>
    </source>
</evidence>
<sequence length="143" mass="14666">MRVSTPHRIAAVVSGTLAAAISHFTGHPPPGVVLLVGVVVCGAYVAGLVLGDAAPHLVSHLRHLPRRRTAFLATCSIGLAVLTVVIAGEVTLRAVLEAVTALFAPFLLDLALAAHQRESGPRTAVPEPPASPAASEPARSTRV</sequence>
<reference evidence="4" key="1">
    <citation type="journal article" date="2019" name="Int. J. Syst. Evol. Microbiol.">
        <title>The Global Catalogue of Microorganisms (GCM) 10K type strain sequencing project: providing services to taxonomists for standard genome sequencing and annotation.</title>
        <authorList>
            <consortium name="The Broad Institute Genomics Platform"/>
            <consortium name="The Broad Institute Genome Sequencing Center for Infectious Disease"/>
            <person name="Wu L."/>
            <person name="Ma J."/>
        </authorList>
    </citation>
    <scope>NUCLEOTIDE SEQUENCE [LARGE SCALE GENOMIC DNA]</scope>
    <source>
        <strain evidence="4">CGMCC 4.7132</strain>
    </source>
</reference>
<feature type="compositionally biased region" description="Low complexity" evidence="1">
    <location>
        <begin position="132"/>
        <end position="143"/>
    </location>
</feature>
<evidence type="ECO:0000256" key="1">
    <source>
        <dbReference type="SAM" id="MobiDB-lite"/>
    </source>
</evidence>
<comment type="caution">
    <text evidence="3">The sequence shown here is derived from an EMBL/GenBank/DDBJ whole genome shotgun (WGS) entry which is preliminary data.</text>
</comment>
<dbReference type="EMBL" id="JBHSFP010000004">
    <property type="protein sequence ID" value="MFC4530794.1"/>
    <property type="molecule type" value="Genomic_DNA"/>
</dbReference>
<dbReference type="RefSeq" id="WP_380838871.1">
    <property type="nucleotide sequence ID" value="NZ_JBHSFP010000004.1"/>
</dbReference>
<feature type="region of interest" description="Disordered" evidence="1">
    <location>
        <begin position="119"/>
        <end position="143"/>
    </location>
</feature>
<name>A0ABV9CE42_9ACTN</name>
<protein>
    <submittedName>
        <fullName evidence="3">Uncharacterized protein</fullName>
    </submittedName>
</protein>
<keyword evidence="2" id="KW-1133">Transmembrane helix</keyword>
<dbReference type="Proteomes" id="UP001596004">
    <property type="component" value="Unassembled WGS sequence"/>
</dbReference>
<gene>
    <name evidence="3" type="ORF">ACFO60_08455</name>
</gene>
<accession>A0ABV9CE42</accession>
<evidence type="ECO:0000256" key="2">
    <source>
        <dbReference type="SAM" id="Phobius"/>
    </source>
</evidence>